<dbReference type="InterPro" id="IPR023346">
    <property type="entry name" value="Lysozyme-like_dom_sf"/>
</dbReference>
<dbReference type="OrthoDB" id="7851400at2"/>
<dbReference type="EMBL" id="VFFF01000002">
    <property type="protein sequence ID" value="TNY31343.1"/>
    <property type="molecule type" value="Genomic_DNA"/>
</dbReference>
<feature type="signal peptide" evidence="1">
    <location>
        <begin position="1"/>
        <end position="23"/>
    </location>
</feature>
<dbReference type="Proteomes" id="UP000314011">
    <property type="component" value="Unassembled WGS sequence"/>
</dbReference>
<accession>A0A5C5G9S3</accession>
<keyword evidence="3" id="KW-1185">Reference proteome</keyword>
<comment type="caution">
    <text evidence="2">The sequence shown here is derived from an EMBL/GenBank/DDBJ whole genome shotgun (WGS) entry which is preliminary data.</text>
</comment>
<proteinExistence type="predicted"/>
<feature type="chain" id="PRO_5022985226" description="Glycoside hydrolase family 104 protein" evidence="1">
    <location>
        <begin position="24"/>
        <end position="241"/>
    </location>
</feature>
<dbReference type="AlphaFoldDB" id="A0A5C5G9S3"/>
<dbReference type="Gene3D" id="1.10.530.10">
    <property type="match status" value="1"/>
</dbReference>
<gene>
    <name evidence="2" type="ORF">FHY64_15095</name>
</gene>
<name>A0A5C5G9S3_9RHOB</name>
<reference evidence="2 3" key="1">
    <citation type="submission" date="2019-06" db="EMBL/GenBank/DDBJ databases">
        <title>Genome of new Rhodobacteraceae sp. SM1903.</title>
        <authorList>
            <person name="Ren X."/>
        </authorList>
    </citation>
    <scope>NUCLEOTIDE SEQUENCE [LARGE SCALE GENOMIC DNA]</scope>
    <source>
        <strain evidence="2 3">SM1903</strain>
    </source>
</reference>
<evidence type="ECO:0000313" key="2">
    <source>
        <dbReference type="EMBL" id="TNY31343.1"/>
    </source>
</evidence>
<organism evidence="2 3">
    <name type="scientific">Pelagovum pacificum</name>
    <dbReference type="NCBI Taxonomy" id="2588711"/>
    <lineage>
        <taxon>Bacteria</taxon>
        <taxon>Pseudomonadati</taxon>
        <taxon>Pseudomonadota</taxon>
        <taxon>Alphaproteobacteria</taxon>
        <taxon>Rhodobacterales</taxon>
        <taxon>Paracoccaceae</taxon>
        <taxon>Pelagovum</taxon>
    </lineage>
</organism>
<evidence type="ECO:0000313" key="3">
    <source>
        <dbReference type="Proteomes" id="UP000314011"/>
    </source>
</evidence>
<dbReference type="SUPFAM" id="SSF53955">
    <property type="entry name" value="Lysozyme-like"/>
    <property type="match status" value="1"/>
</dbReference>
<keyword evidence="1" id="KW-0732">Signal</keyword>
<protein>
    <recommendedName>
        <fullName evidence="4">Glycoside hydrolase family 104 protein</fullName>
    </recommendedName>
</protein>
<evidence type="ECO:0008006" key="4">
    <source>
        <dbReference type="Google" id="ProtNLM"/>
    </source>
</evidence>
<evidence type="ECO:0000256" key="1">
    <source>
        <dbReference type="SAM" id="SignalP"/>
    </source>
</evidence>
<sequence>MARWQFFCAALVALMSGVVPAFAQRASILDTAAAPLIAADRSGVAGVGRNGSLFVDRAVTGYFAPVVVSASRSAERFSSASQLDRLMDLIATAEAGADGYDAVQYGARVRPPRPPTQMRLGEITAWIAATPGQPHAIGRYQFIPTTLARLAEQVGVRADELFSPALQDRLAVELLREAGLTKFQSGDLDRESFMNNLARVWAGLPTSSGRSYYHGHAGNAATMTWVTFEQEMAAIYPENDA</sequence>